<protein>
    <submittedName>
        <fullName evidence="1">Acetyltransferase-like isoleucine patch superfamily enzyme</fullName>
    </submittedName>
</protein>
<dbReference type="Proteomes" id="UP000271783">
    <property type="component" value="Unassembled WGS sequence"/>
</dbReference>
<gene>
    <name evidence="1" type="ORF">EDC42_0015</name>
</gene>
<dbReference type="GO" id="GO:0016740">
    <property type="term" value="F:transferase activity"/>
    <property type="evidence" value="ECO:0007669"/>
    <property type="project" value="UniProtKB-KW"/>
</dbReference>
<reference evidence="1 2" key="1">
    <citation type="submission" date="2018-11" db="EMBL/GenBank/DDBJ databases">
        <title>Genomic Encyclopedia of Type Strains, Phase IV (KMG-IV): sequencing the most valuable type-strain genomes for metagenomic binning, comparative biology and taxonomic classification.</title>
        <authorList>
            <person name="Goeker M."/>
        </authorList>
    </citation>
    <scope>NUCLEOTIDE SEQUENCE [LARGE SCALE GENOMIC DNA]</scope>
    <source>
        <strain evidence="1 2">DSM 11977</strain>
    </source>
</reference>
<organism evidence="1 2">
    <name type="scientific">Methanobrevibacter gottschalkii DSM 11977</name>
    <dbReference type="NCBI Taxonomy" id="1122229"/>
    <lineage>
        <taxon>Archaea</taxon>
        <taxon>Methanobacteriati</taxon>
        <taxon>Methanobacteriota</taxon>
        <taxon>Methanomada group</taxon>
        <taxon>Methanobacteria</taxon>
        <taxon>Methanobacteriales</taxon>
        <taxon>Methanobacteriaceae</taxon>
        <taxon>Methanobrevibacter</taxon>
    </lineage>
</organism>
<accession>A0A3N5B588</accession>
<dbReference type="Gene3D" id="2.160.10.10">
    <property type="entry name" value="Hexapeptide repeat proteins"/>
    <property type="match status" value="1"/>
</dbReference>
<dbReference type="PANTHER" id="PTHR23416">
    <property type="entry name" value="SIALIC ACID SYNTHASE-RELATED"/>
    <property type="match status" value="1"/>
</dbReference>
<dbReference type="InterPro" id="IPR051159">
    <property type="entry name" value="Hexapeptide_acetyltransf"/>
</dbReference>
<sequence>MELVKKLDDVKNLTNNKLIGAPDLINSEIQFHGRNNILVCEGTINLVNSNIVFQGNNSIIYLSYTKHDYKLMVFVRSDSTIFLGKNNEIGSKFNINIQEHQNLIIGDDCIIGNDVTIRTCDTRAIYDFNTKKRINFSESIFIGDHVWIDHFSYISRGVHVGSGAIVAVHSFLSPYCKVHSNNYVMGNPIKVFNDNVFFTKEFTGSYNVEDTMNFSSYKSDIFHYDFVLNETLAMDNIDKILKDLTVDERLDFLEKLFIKNKRKNRFYY</sequence>
<dbReference type="RefSeq" id="WP_069574736.1">
    <property type="nucleotide sequence ID" value="NZ_RKRG01000001.1"/>
</dbReference>
<comment type="caution">
    <text evidence="1">The sequence shown here is derived from an EMBL/GenBank/DDBJ whole genome shotgun (WGS) entry which is preliminary data.</text>
</comment>
<dbReference type="AlphaFoldDB" id="A0A3N5B588"/>
<keyword evidence="2" id="KW-1185">Reference proteome</keyword>
<name>A0A3N5B588_9EURY</name>
<keyword evidence="1" id="KW-0808">Transferase</keyword>
<dbReference type="InterPro" id="IPR011004">
    <property type="entry name" value="Trimer_LpxA-like_sf"/>
</dbReference>
<evidence type="ECO:0000313" key="2">
    <source>
        <dbReference type="Proteomes" id="UP000271783"/>
    </source>
</evidence>
<dbReference type="SUPFAM" id="SSF51161">
    <property type="entry name" value="Trimeric LpxA-like enzymes"/>
    <property type="match status" value="1"/>
</dbReference>
<proteinExistence type="predicted"/>
<dbReference type="EMBL" id="RKRG01000001">
    <property type="protein sequence ID" value="RPF52483.1"/>
    <property type="molecule type" value="Genomic_DNA"/>
</dbReference>
<evidence type="ECO:0000313" key="1">
    <source>
        <dbReference type="EMBL" id="RPF52483.1"/>
    </source>
</evidence>